<evidence type="ECO:0008006" key="2">
    <source>
        <dbReference type="Google" id="ProtNLM"/>
    </source>
</evidence>
<feature type="non-terminal residue" evidence="1">
    <location>
        <position position="1"/>
    </location>
</feature>
<accession>A0A0F9EBS1</accession>
<organism evidence="1">
    <name type="scientific">marine sediment metagenome</name>
    <dbReference type="NCBI Taxonomy" id="412755"/>
    <lineage>
        <taxon>unclassified sequences</taxon>
        <taxon>metagenomes</taxon>
        <taxon>ecological metagenomes</taxon>
    </lineage>
</organism>
<sequence length="254" mass="30376">FCSEIKQCRPDFMIGNIRLINLQKRLGESNQFELLAYQDCCYSIQVSKHVTFIKNISPICPFILEKSVLIETLEQFYQELDLFYYGIEKYCYNCRDLDCMGYVWLLPQEAKRLYKQGIEVLEINNNINFLHPFVGKKKTDIEQFQPPCPWYKEKKCVIYHKRPLVCRMYPLGFVSEDDIIYLVLHLDCFYAKQKVKNNSFLEQVVEIFKRIHRLLLGKIIDTFHNVDYISKFPQGTSEYLRIISINQFYSNFKK</sequence>
<dbReference type="InterPro" id="IPR005358">
    <property type="entry name" value="Puta_zinc/iron-chelating_dom"/>
</dbReference>
<dbReference type="EMBL" id="LAZR01035520">
    <property type="protein sequence ID" value="KKL27286.1"/>
    <property type="molecule type" value="Genomic_DNA"/>
</dbReference>
<comment type="caution">
    <text evidence="1">The sequence shown here is derived from an EMBL/GenBank/DDBJ whole genome shotgun (WGS) entry which is preliminary data.</text>
</comment>
<dbReference type="AlphaFoldDB" id="A0A0F9EBS1"/>
<proteinExistence type="predicted"/>
<name>A0A0F9EBS1_9ZZZZ</name>
<dbReference type="Pfam" id="PF03692">
    <property type="entry name" value="CxxCxxCC"/>
    <property type="match status" value="1"/>
</dbReference>
<evidence type="ECO:0000313" key="1">
    <source>
        <dbReference type="EMBL" id="KKL27286.1"/>
    </source>
</evidence>
<protein>
    <recommendedName>
        <fullName evidence="2">YkgJ family cysteine cluster protein</fullName>
    </recommendedName>
</protein>
<gene>
    <name evidence="1" type="ORF">LCGC14_2386680</name>
</gene>
<reference evidence="1" key="1">
    <citation type="journal article" date="2015" name="Nature">
        <title>Complex archaea that bridge the gap between prokaryotes and eukaryotes.</title>
        <authorList>
            <person name="Spang A."/>
            <person name="Saw J.H."/>
            <person name="Jorgensen S.L."/>
            <person name="Zaremba-Niedzwiedzka K."/>
            <person name="Martijn J."/>
            <person name="Lind A.E."/>
            <person name="van Eijk R."/>
            <person name="Schleper C."/>
            <person name="Guy L."/>
            <person name="Ettema T.J."/>
        </authorList>
    </citation>
    <scope>NUCLEOTIDE SEQUENCE</scope>
</reference>